<evidence type="ECO:0000256" key="4">
    <source>
        <dbReference type="ARBA" id="ARBA00022576"/>
    </source>
</evidence>
<dbReference type="GO" id="GO:0006564">
    <property type="term" value="P:L-serine biosynthetic process"/>
    <property type="evidence" value="ECO:0007669"/>
    <property type="project" value="UniProtKB-KW"/>
</dbReference>
<dbReference type="GO" id="GO:0000139">
    <property type="term" value="C:Golgi membrane"/>
    <property type="evidence" value="ECO:0007669"/>
    <property type="project" value="InterPro"/>
</dbReference>
<evidence type="ECO:0000259" key="16">
    <source>
        <dbReference type="Pfam" id="PF08172"/>
    </source>
</evidence>
<organism evidence="17 18">
    <name type="scientific">Olpidium bornovanus</name>
    <dbReference type="NCBI Taxonomy" id="278681"/>
    <lineage>
        <taxon>Eukaryota</taxon>
        <taxon>Fungi</taxon>
        <taxon>Fungi incertae sedis</taxon>
        <taxon>Olpidiomycota</taxon>
        <taxon>Olpidiomycotina</taxon>
        <taxon>Olpidiomycetes</taxon>
        <taxon>Olpidiales</taxon>
        <taxon>Olpidiaceae</taxon>
        <taxon>Olpidium</taxon>
    </lineage>
</organism>
<dbReference type="Proteomes" id="UP000673691">
    <property type="component" value="Unassembled WGS sequence"/>
</dbReference>
<evidence type="ECO:0000256" key="13">
    <source>
        <dbReference type="SAM" id="MobiDB-lite"/>
    </source>
</evidence>
<name>A0A8H8DH81_9FUNG</name>
<dbReference type="InterPro" id="IPR022278">
    <property type="entry name" value="Pser_aminoTfrase"/>
</dbReference>
<evidence type="ECO:0000256" key="7">
    <source>
        <dbReference type="ARBA" id="ARBA00022898"/>
    </source>
</evidence>
<dbReference type="InterPro" id="IPR015421">
    <property type="entry name" value="PyrdxlP-dep_Trfase_major"/>
</dbReference>
<evidence type="ECO:0000313" key="17">
    <source>
        <dbReference type="EMBL" id="KAG5457852.1"/>
    </source>
</evidence>
<keyword evidence="4 12" id="KW-0032">Aminotransferase</keyword>
<dbReference type="Pfam" id="PF08172">
    <property type="entry name" value="CASP_C"/>
    <property type="match status" value="1"/>
</dbReference>
<evidence type="ECO:0000256" key="2">
    <source>
        <dbReference type="ARBA" id="ARBA00005099"/>
    </source>
</evidence>
<evidence type="ECO:0000259" key="15">
    <source>
        <dbReference type="Pfam" id="PF00266"/>
    </source>
</evidence>
<dbReference type="FunFam" id="3.40.640.10:FF:000010">
    <property type="entry name" value="Phosphoserine aminotransferase"/>
    <property type="match status" value="1"/>
</dbReference>
<dbReference type="GO" id="GO:0006891">
    <property type="term" value="P:intra-Golgi vesicle-mediated transport"/>
    <property type="evidence" value="ECO:0007669"/>
    <property type="project" value="InterPro"/>
</dbReference>
<evidence type="ECO:0000256" key="12">
    <source>
        <dbReference type="RuleBase" id="RU004505"/>
    </source>
</evidence>
<dbReference type="FunFam" id="3.90.1150.10:FF:000006">
    <property type="entry name" value="Phosphoserine aminotransferase"/>
    <property type="match status" value="1"/>
</dbReference>
<dbReference type="EMBL" id="JAEFCI010009368">
    <property type="protein sequence ID" value="KAG5457852.1"/>
    <property type="molecule type" value="Genomic_DNA"/>
</dbReference>
<comment type="pathway">
    <text evidence="2 12">Amino-acid biosynthesis; L-serine biosynthesis; L-serine from 3-phospho-D-glycerate: step 2/3.</text>
</comment>
<dbReference type="NCBIfam" id="NF003764">
    <property type="entry name" value="PRK05355.1"/>
    <property type="match status" value="1"/>
</dbReference>
<feature type="transmembrane region" description="Helical" evidence="14">
    <location>
        <begin position="31"/>
        <end position="52"/>
    </location>
</feature>
<keyword evidence="14" id="KW-1133">Transmembrane helix</keyword>
<dbReference type="InterPro" id="IPR020578">
    <property type="entry name" value="Aminotrans_V_PyrdxlP_BS"/>
</dbReference>
<evidence type="ECO:0000256" key="9">
    <source>
        <dbReference type="ARBA" id="ARBA00047630"/>
    </source>
</evidence>
<dbReference type="HAMAP" id="MF_00160">
    <property type="entry name" value="SerC_aminotrans_5"/>
    <property type="match status" value="1"/>
</dbReference>
<comment type="catalytic activity">
    <reaction evidence="9">
        <text>4-(phosphooxy)-L-threonine + 2-oxoglutarate = (R)-3-hydroxy-2-oxo-4-phosphooxybutanoate + L-glutamate</text>
        <dbReference type="Rhea" id="RHEA:16573"/>
        <dbReference type="ChEBI" id="CHEBI:16810"/>
        <dbReference type="ChEBI" id="CHEBI:29985"/>
        <dbReference type="ChEBI" id="CHEBI:58452"/>
        <dbReference type="ChEBI" id="CHEBI:58538"/>
        <dbReference type="EC" id="2.6.1.52"/>
    </reaction>
</comment>
<evidence type="ECO:0000256" key="3">
    <source>
        <dbReference type="ARBA" id="ARBA00006904"/>
    </source>
</evidence>
<dbReference type="GO" id="GO:0004648">
    <property type="term" value="F:O-phospho-L-serine:2-oxoglutarate aminotransferase activity"/>
    <property type="evidence" value="ECO:0007669"/>
    <property type="project" value="UniProtKB-EC"/>
</dbReference>
<dbReference type="InterPro" id="IPR015422">
    <property type="entry name" value="PyrdxlP-dep_Trfase_small"/>
</dbReference>
<dbReference type="NCBIfam" id="TIGR01364">
    <property type="entry name" value="serC_1"/>
    <property type="match status" value="1"/>
</dbReference>
<evidence type="ECO:0000256" key="8">
    <source>
        <dbReference type="ARBA" id="ARBA00023299"/>
    </source>
</evidence>
<comment type="cofactor">
    <cofactor evidence="1 11">
        <name>pyridoxal 5'-phosphate</name>
        <dbReference type="ChEBI" id="CHEBI:597326"/>
    </cofactor>
</comment>
<dbReference type="PANTHER" id="PTHR43247">
    <property type="entry name" value="PHOSPHOSERINE AMINOTRANSFERASE"/>
    <property type="match status" value="1"/>
</dbReference>
<dbReference type="SUPFAM" id="SSF53383">
    <property type="entry name" value="PLP-dependent transferases"/>
    <property type="match status" value="1"/>
</dbReference>
<dbReference type="InterPro" id="IPR000192">
    <property type="entry name" value="Aminotrans_V_dom"/>
</dbReference>
<dbReference type="EC" id="2.6.1.52" evidence="12"/>
<feature type="domain" description="CASP C-terminal" evidence="16">
    <location>
        <begin position="1"/>
        <end position="54"/>
    </location>
</feature>
<dbReference type="CDD" id="cd00611">
    <property type="entry name" value="PSAT_like"/>
    <property type="match status" value="1"/>
</dbReference>
<dbReference type="Gene3D" id="3.40.640.10">
    <property type="entry name" value="Type I PLP-dependent aspartate aminotransferase-like (Major domain)"/>
    <property type="match status" value="1"/>
</dbReference>
<evidence type="ECO:0000313" key="18">
    <source>
        <dbReference type="Proteomes" id="UP000673691"/>
    </source>
</evidence>
<evidence type="ECO:0000256" key="11">
    <source>
        <dbReference type="RuleBase" id="RU004504"/>
    </source>
</evidence>
<comment type="caution">
    <text evidence="17">The sequence shown here is derived from an EMBL/GenBank/DDBJ whole genome shotgun (WGS) entry which is preliminary data.</text>
</comment>
<keyword evidence="8 12" id="KW-0718">Serine biosynthesis</keyword>
<dbReference type="PANTHER" id="PTHR43247:SF1">
    <property type="entry name" value="PHOSPHOSERINE AMINOTRANSFERASE"/>
    <property type="match status" value="1"/>
</dbReference>
<dbReference type="Pfam" id="PF00266">
    <property type="entry name" value="Aminotran_5"/>
    <property type="match status" value="1"/>
</dbReference>
<evidence type="ECO:0000256" key="14">
    <source>
        <dbReference type="SAM" id="Phobius"/>
    </source>
</evidence>
<feature type="region of interest" description="Disordered" evidence="13">
    <location>
        <begin position="80"/>
        <end position="103"/>
    </location>
</feature>
<keyword evidence="18" id="KW-1185">Reference proteome</keyword>
<comment type="catalytic activity">
    <reaction evidence="10 12">
        <text>O-phospho-L-serine + 2-oxoglutarate = 3-phosphooxypyruvate + L-glutamate</text>
        <dbReference type="Rhea" id="RHEA:14329"/>
        <dbReference type="ChEBI" id="CHEBI:16810"/>
        <dbReference type="ChEBI" id="CHEBI:18110"/>
        <dbReference type="ChEBI" id="CHEBI:29985"/>
        <dbReference type="ChEBI" id="CHEBI:57524"/>
        <dbReference type="EC" id="2.6.1.52"/>
    </reaction>
</comment>
<feature type="domain" description="Aminotransferase class V" evidence="15">
    <location>
        <begin position="122"/>
        <end position="496"/>
    </location>
</feature>
<sequence>EETRRYNSLNPADKATLSITRLLVGNRHFRVFLVVYSFMLHMLVLINTYQWAMTEECKHDHTEQICRQFATGFSAAGASVVGDPLKPRPNPKQQQDMAASPGGEKAVMDARRAAGKTARRVLNFAAGPACMPLEVLEKAQAELVDFRGKGMSLMEMSHRGAEYEEVHNRAIRDLRALLGVPEKGYRVLFLQGGGSLQFSAVVYNLLAARRRSLEEDDDASSPRPKVDYVITGSWSAKAAEEAARLGCRVNVVADGKEHFGGRYAGVPPREKWKLSGSRAVYVYYCDNETVDGVEFPFVPDVGSVPLVCDMSSNILSRPVDVCKFGVIYAGAQKNIGPAGMTVVIVREDLLAAPASADDATGRSAPVGPLTLNYKLQADNNSLYNTAPTFAIYLAGLVFEWLLARGGLPAITAANERKARKLYDTIDASRGFYRCPVDIASRSRMNVVFRLPIPELESKFVTEAEARDMVQLRGHRSVGGIRASIYNAMAEGGVEVLAKFMEEFAAANR</sequence>
<gene>
    <name evidence="17" type="ORF">BJ554DRAFT_2036</name>
</gene>
<protein>
    <recommendedName>
        <fullName evidence="12">Phosphoserine aminotransferase</fullName>
        <ecNumber evidence="12">2.6.1.52</ecNumber>
    </recommendedName>
</protein>
<keyword evidence="7" id="KW-0663">Pyridoxal phosphate</keyword>
<dbReference type="InterPro" id="IPR015424">
    <property type="entry name" value="PyrdxlP-dep_Trfase"/>
</dbReference>
<keyword evidence="6 12" id="KW-0808">Transferase</keyword>
<dbReference type="UniPathway" id="UPA00135">
    <property type="reaction ID" value="UER00197"/>
</dbReference>
<dbReference type="AlphaFoldDB" id="A0A8H8DH81"/>
<dbReference type="PROSITE" id="PS00595">
    <property type="entry name" value="AA_TRANSFER_CLASS_5"/>
    <property type="match status" value="1"/>
</dbReference>
<keyword evidence="5 12" id="KW-0028">Amino-acid biosynthesis</keyword>
<keyword evidence="14" id="KW-0472">Membrane</keyword>
<accession>A0A8H8DH81</accession>
<reference evidence="17 18" key="1">
    <citation type="journal article" name="Sci. Rep.">
        <title>Genome-scale phylogenetic analyses confirm Olpidium as the closest living zoosporic fungus to the non-flagellated, terrestrial fungi.</title>
        <authorList>
            <person name="Chang Y."/>
            <person name="Rochon D."/>
            <person name="Sekimoto S."/>
            <person name="Wang Y."/>
            <person name="Chovatia M."/>
            <person name="Sandor L."/>
            <person name="Salamov A."/>
            <person name="Grigoriev I.V."/>
            <person name="Stajich J.E."/>
            <person name="Spatafora J.W."/>
        </authorList>
    </citation>
    <scope>NUCLEOTIDE SEQUENCE [LARGE SCALE GENOMIC DNA]</scope>
    <source>
        <strain evidence="17">S191</strain>
    </source>
</reference>
<evidence type="ECO:0000256" key="10">
    <source>
        <dbReference type="ARBA" id="ARBA00049007"/>
    </source>
</evidence>
<comment type="similarity">
    <text evidence="3">Belongs to the class-V pyridoxal-phosphate-dependent aminotransferase family. SerC subfamily.</text>
</comment>
<evidence type="ECO:0000256" key="6">
    <source>
        <dbReference type="ARBA" id="ARBA00022679"/>
    </source>
</evidence>
<dbReference type="OrthoDB" id="1703350at2759"/>
<proteinExistence type="inferred from homology"/>
<evidence type="ECO:0000256" key="5">
    <source>
        <dbReference type="ARBA" id="ARBA00022605"/>
    </source>
</evidence>
<keyword evidence="14" id="KW-0812">Transmembrane</keyword>
<evidence type="ECO:0000256" key="1">
    <source>
        <dbReference type="ARBA" id="ARBA00001933"/>
    </source>
</evidence>
<dbReference type="Gene3D" id="3.90.1150.10">
    <property type="entry name" value="Aspartate Aminotransferase, domain 1"/>
    <property type="match status" value="1"/>
</dbReference>
<feature type="non-terminal residue" evidence="17">
    <location>
        <position position="1"/>
    </location>
</feature>
<dbReference type="GO" id="GO:0030170">
    <property type="term" value="F:pyridoxal phosphate binding"/>
    <property type="evidence" value="ECO:0007669"/>
    <property type="project" value="TreeGrafter"/>
</dbReference>
<dbReference type="InterPro" id="IPR012955">
    <property type="entry name" value="CASP_C"/>
</dbReference>